<dbReference type="Proteomes" id="UP000242662">
    <property type="component" value="Unassembled WGS sequence"/>
</dbReference>
<dbReference type="PROSITE" id="PS01228">
    <property type="entry name" value="COF_1"/>
    <property type="match status" value="1"/>
</dbReference>
<dbReference type="SFLD" id="SFLDS00003">
    <property type="entry name" value="Haloacid_Dehalogenase"/>
    <property type="match status" value="1"/>
</dbReference>
<dbReference type="GO" id="GO:0000287">
    <property type="term" value="F:magnesium ion binding"/>
    <property type="evidence" value="ECO:0007669"/>
    <property type="project" value="TreeGrafter"/>
</dbReference>
<proteinExistence type="predicted"/>
<evidence type="ECO:0000313" key="2">
    <source>
        <dbReference type="Proteomes" id="UP000242662"/>
    </source>
</evidence>
<accession>A0A1G6GWC4</accession>
<gene>
    <name evidence="1" type="ORF">SAMN05421737_10217</name>
</gene>
<dbReference type="AlphaFoldDB" id="A0A1G6GWC4"/>
<reference evidence="2" key="1">
    <citation type="submission" date="2016-09" db="EMBL/GenBank/DDBJ databases">
        <authorList>
            <person name="Varghese N."/>
            <person name="Submissions S."/>
        </authorList>
    </citation>
    <scope>NUCLEOTIDE SEQUENCE [LARGE SCALE GENOMIC DNA]</scope>
    <source>
        <strain evidence="2">25nlg</strain>
    </source>
</reference>
<dbReference type="InterPro" id="IPR006379">
    <property type="entry name" value="HAD-SF_hydro_IIB"/>
</dbReference>
<dbReference type="CDD" id="cd07516">
    <property type="entry name" value="HAD_Pase"/>
    <property type="match status" value="1"/>
</dbReference>
<dbReference type="SUPFAM" id="SSF56784">
    <property type="entry name" value="HAD-like"/>
    <property type="match status" value="1"/>
</dbReference>
<dbReference type="PROSITE" id="PS01229">
    <property type="entry name" value="COF_2"/>
    <property type="match status" value="1"/>
</dbReference>
<dbReference type="PANTHER" id="PTHR10000">
    <property type="entry name" value="PHOSPHOSERINE PHOSPHATASE"/>
    <property type="match status" value="1"/>
</dbReference>
<dbReference type="PRINTS" id="PR00119">
    <property type="entry name" value="CATATPASE"/>
</dbReference>
<dbReference type="InterPro" id="IPR023214">
    <property type="entry name" value="HAD_sf"/>
</dbReference>
<dbReference type="GO" id="GO:0016791">
    <property type="term" value="F:phosphatase activity"/>
    <property type="evidence" value="ECO:0007669"/>
    <property type="project" value="TreeGrafter"/>
</dbReference>
<dbReference type="SFLD" id="SFLDG01140">
    <property type="entry name" value="C2.B:_Phosphomannomutase_and_P"/>
    <property type="match status" value="1"/>
</dbReference>
<dbReference type="NCBIfam" id="TIGR01484">
    <property type="entry name" value="HAD-SF-IIB"/>
    <property type="match status" value="1"/>
</dbReference>
<dbReference type="Pfam" id="PF08282">
    <property type="entry name" value="Hydrolase_3"/>
    <property type="match status" value="2"/>
</dbReference>
<dbReference type="STRING" id="1464122.SAMN05421737_10217"/>
<evidence type="ECO:0008006" key="3">
    <source>
        <dbReference type="Google" id="ProtNLM"/>
    </source>
</evidence>
<dbReference type="PANTHER" id="PTHR10000:SF55">
    <property type="entry name" value="5-AMINO-6-(5-PHOSPHO-D-RIBITYLAMINO)URACIL PHOSPHATASE YCSE"/>
    <property type="match status" value="1"/>
</dbReference>
<dbReference type="InterPro" id="IPR036412">
    <property type="entry name" value="HAD-like_sf"/>
</dbReference>
<dbReference type="Gene3D" id="3.30.1240.10">
    <property type="match status" value="1"/>
</dbReference>
<organism evidence="1 2">
    <name type="scientific">Shouchella lonarensis</name>
    <dbReference type="NCBI Taxonomy" id="1464122"/>
    <lineage>
        <taxon>Bacteria</taxon>
        <taxon>Bacillati</taxon>
        <taxon>Bacillota</taxon>
        <taxon>Bacilli</taxon>
        <taxon>Bacillales</taxon>
        <taxon>Bacillaceae</taxon>
        <taxon>Shouchella</taxon>
    </lineage>
</organism>
<sequence length="271" mass="30055">MEKQQSQEEVVRPIRLVAIDMDGTLLNREGKVSEGNKAAITEMVALGVTLVISTGRCYPECTEHTDGLNLREDFFFVNVNGSEIRDKTGQLLYRRVLDQEVVDHIYDLHAKHEARIWGMTTARNFSGALPDRDEAHEWMKFGFDTEDDDVRESLKAALEEKGLTEITNSSPYNIEVNALGINKAAAIKQLGEKLGITMNEVMAIGDSLNDIAMIREAGVGVAMGNAQDVVKQAADWITATNEQDGVAAAIQRWVIVPQTIAHRRKLDSSEE</sequence>
<dbReference type="RefSeq" id="WP_090774604.1">
    <property type="nucleotide sequence ID" value="NZ_FMYM01000002.1"/>
</dbReference>
<dbReference type="GO" id="GO:0005829">
    <property type="term" value="C:cytosol"/>
    <property type="evidence" value="ECO:0007669"/>
    <property type="project" value="TreeGrafter"/>
</dbReference>
<dbReference type="Gene3D" id="3.40.50.1000">
    <property type="entry name" value="HAD superfamily/HAD-like"/>
    <property type="match status" value="1"/>
</dbReference>
<evidence type="ECO:0000313" key="1">
    <source>
        <dbReference type="EMBL" id="SDB85436.1"/>
    </source>
</evidence>
<dbReference type="EMBL" id="FMYM01000002">
    <property type="protein sequence ID" value="SDB85436.1"/>
    <property type="molecule type" value="Genomic_DNA"/>
</dbReference>
<protein>
    <recommendedName>
        <fullName evidence="3">Phosphoglycolate phosphatase</fullName>
    </recommendedName>
</protein>
<keyword evidence="2" id="KW-1185">Reference proteome</keyword>
<dbReference type="OrthoDB" id="9781413at2"/>
<name>A0A1G6GWC4_9BACI</name>